<proteinExistence type="inferred from homology"/>
<keyword evidence="6" id="KW-0456">Lyase</keyword>
<dbReference type="PANTHER" id="PTHR43661">
    <property type="entry name" value="D-XYLONATE DEHYDRATASE"/>
    <property type="match status" value="1"/>
</dbReference>
<feature type="domain" description="Dihydroxy-acid/6-phosphogluconate dehydratase C-terminal" evidence="10">
    <location>
        <begin position="359"/>
        <end position="550"/>
    </location>
</feature>
<keyword evidence="4" id="KW-0408">Iron</keyword>
<evidence type="ECO:0000256" key="5">
    <source>
        <dbReference type="ARBA" id="ARBA00023014"/>
    </source>
</evidence>
<dbReference type="AlphaFoldDB" id="A0A0J9CDY6"/>
<evidence type="ECO:0000259" key="9">
    <source>
        <dbReference type="Pfam" id="PF00920"/>
    </source>
</evidence>
<keyword evidence="5" id="KW-0411">Iron-sulfur</keyword>
<dbReference type="GO" id="GO:0004160">
    <property type="term" value="F:dihydroxy-acid dehydratase activity"/>
    <property type="evidence" value="ECO:0007669"/>
    <property type="project" value="UniProtKB-UniRule"/>
</dbReference>
<dbReference type="SUPFAM" id="SSF143975">
    <property type="entry name" value="IlvD/EDD N-terminal domain-like"/>
    <property type="match status" value="1"/>
</dbReference>
<evidence type="ECO:0000256" key="7">
    <source>
        <dbReference type="ARBA" id="ARBA00023304"/>
    </source>
</evidence>
<dbReference type="GO" id="GO:0009082">
    <property type="term" value="P:branched-chain amino acid biosynthetic process"/>
    <property type="evidence" value="ECO:0007669"/>
    <property type="project" value="UniProtKB-UniRule"/>
</dbReference>
<dbReference type="Pfam" id="PF24877">
    <property type="entry name" value="ILV_EDD_C"/>
    <property type="match status" value="1"/>
</dbReference>
<feature type="domain" description="Dihydroxy-acid/6-phosphogluconate dehydratase N-terminal" evidence="9">
    <location>
        <begin position="33"/>
        <end position="348"/>
    </location>
</feature>
<keyword evidence="7" id="KW-0028">Amino-acid biosynthesis</keyword>
<dbReference type="FunFam" id="3.50.30.80:FF:000001">
    <property type="entry name" value="Dihydroxy-acid dehydratase"/>
    <property type="match status" value="1"/>
</dbReference>
<evidence type="ECO:0000256" key="4">
    <source>
        <dbReference type="ARBA" id="ARBA00023004"/>
    </source>
</evidence>
<dbReference type="GO" id="GO:0051537">
    <property type="term" value="F:2 iron, 2 sulfur cluster binding"/>
    <property type="evidence" value="ECO:0007669"/>
    <property type="project" value="UniProtKB-KW"/>
</dbReference>
<accession>A0A0J9CDY6</accession>
<dbReference type="PANTHER" id="PTHR43661:SF3">
    <property type="entry name" value="D-XYLONATE DEHYDRATASE YAGF-RELATED"/>
    <property type="match status" value="1"/>
</dbReference>
<protein>
    <recommendedName>
        <fullName evidence="8">Dihydroxy-acid dehydratase</fullName>
        <ecNumber evidence="8">4.2.1.9</ecNumber>
    </recommendedName>
</protein>
<dbReference type="OrthoDB" id="9807077at2"/>
<keyword evidence="7" id="KW-0100">Branched-chain amino acid biosynthesis</keyword>
<evidence type="ECO:0000313" key="11">
    <source>
        <dbReference type="EMBL" id="KMW22646.1"/>
    </source>
</evidence>
<dbReference type="GO" id="GO:0046872">
    <property type="term" value="F:metal ion binding"/>
    <property type="evidence" value="ECO:0007669"/>
    <property type="project" value="UniProtKB-KW"/>
</dbReference>
<dbReference type="InterPro" id="IPR004404">
    <property type="entry name" value="DihydroxyA_deHydtase"/>
</dbReference>
<dbReference type="InterPro" id="IPR042096">
    <property type="entry name" value="Dihydro-acid_dehy_C"/>
</dbReference>
<dbReference type="RefSeq" id="WP_007862652.1">
    <property type="nucleotide sequence ID" value="NZ_KQ235876.1"/>
</dbReference>
<evidence type="ECO:0000259" key="10">
    <source>
        <dbReference type="Pfam" id="PF24877"/>
    </source>
</evidence>
<evidence type="ECO:0000313" key="12">
    <source>
        <dbReference type="Proteomes" id="UP000037392"/>
    </source>
</evidence>
<evidence type="ECO:0000256" key="6">
    <source>
        <dbReference type="ARBA" id="ARBA00023239"/>
    </source>
</evidence>
<dbReference type="EC" id="4.2.1.9" evidence="8"/>
<keyword evidence="2" id="KW-0001">2Fe-2S</keyword>
<dbReference type="InterPro" id="IPR056740">
    <property type="entry name" value="ILV_EDD_C"/>
</dbReference>
<sequence length="556" mass="59226">MKDFNQKYFTGDSAAHSRSVYKGSGYDPQDLNRPHIGIANTFSENSAGHAHLRELAAAVKSAIWQAGGVPFEFGLPSTCAEVAIGTDTMCMDLAMRDIVASGIEIVSSVQHFDGLVLLSGCDNIVPGTLLAAARLDIPAICCTGGPMLSGRLDGKQFLQCDVTEFSYGQISKGTASREAILKAECSACPSMGACSSMGTANTMQILAEALGMTLPGASTIPAVFTDKIISCKQIGRRIVDMVHENLVPSRIITREAIENAIYMDLAIGGSTNAVLHLLALANELNIELSLQDFERLSRTTPCIANVRPSGVYAVDDLFYSGGVPAIFKQLESIVHKECLNVSGQTLGEILSTVPSEPDDVIRSLDNPIVKDGGLAILSGNLALNGCVVRSSTVKESMHHFRGTAKVFSSDSEAHDAIIQEKVRPGDIIVVRYCGPVGAPGMVEIMEATEAIINLGLDESVALITDGRFSGFCHGPIIGHVSPEAAIGGTIALVEDGDLIDIDIPGRSLTLLVSDEELEKRQKDLVFPEPNIKKGFMRTYAKNCLPPEKGAAMQMWD</sequence>
<organism evidence="11 12">
    <name type="scientific">[Clostridium] citroniae WAL-19142</name>
    <dbReference type="NCBI Taxonomy" id="742734"/>
    <lineage>
        <taxon>Bacteria</taxon>
        <taxon>Bacillati</taxon>
        <taxon>Bacillota</taxon>
        <taxon>Clostridia</taxon>
        <taxon>Lachnospirales</taxon>
        <taxon>Lachnospiraceae</taxon>
        <taxon>Enterocloster</taxon>
    </lineage>
</organism>
<dbReference type="Pfam" id="PF00920">
    <property type="entry name" value="ILVD_EDD_N"/>
    <property type="match status" value="1"/>
</dbReference>
<evidence type="ECO:0000256" key="3">
    <source>
        <dbReference type="ARBA" id="ARBA00022723"/>
    </source>
</evidence>
<dbReference type="SUPFAM" id="SSF52016">
    <property type="entry name" value="LeuD/IlvD-like"/>
    <property type="match status" value="1"/>
</dbReference>
<dbReference type="EMBL" id="ADLK01000008">
    <property type="protein sequence ID" value="KMW22646.1"/>
    <property type="molecule type" value="Genomic_DNA"/>
</dbReference>
<evidence type="ECO:0000256" key="8">
    <source>
        <dbReference type="NCBIfam" id="TIGR00110"/>
    </source>
</evidence>
<dbReference type="InterPro" id="IPR000581">
    <property type="entry name" value="ILV_EDD_N"/>
</dbReference>
<gene>
    <name evidence="11" type="ORF">HMPREF9470_01181</name>
</gene>
<dbReference type="GeneID" id="93164627"/>
<comment type="caution">
    <text evidence="11">The sequence shown here is derived from an EMBL/GenBank/DDBJ whole genome shotgun (WGS) entry which is preliminary data.</text>
</comment>
<dbReference type="NCBIfam" id="TIGR00110">
    <property type="entry name" value="ilvD"/>
    <property type="match status" value="1"/>
</dbReference>
<comment type="similarity">
    <text evidence="1">Belongs to the IlvD/Edd family.</text>
</comment>
<keyword evidence="3" id="KW-0479">Metal-binding</keyword>
<evidence type="ECO:0000256" key="2">
    <source>
        <dbReference type="ARBA" id="ARBA00022714"/>
    </source>
</evidence>
<dbReference type="GO" id="GO:0005829">
    <property type="term" value="C:cytosol"/>
    <property type="evidence" value="ECO:0007669"/>
    <property type="project" value="TreeGrafter"/>
</dbReference>
<dbReference type="Proteomes" id="UP000037392">
    <property type="component" value="Unassembled WGS sequence"/>
</dbReference>
<dbReference type="Gene3D" id="3.50.30.80">
    <property type="entry name" value="IlvD/EDD C-terminal domain-like"/>
    <property type="match status" value="1"/>
</dbReference>
<evidence type="ECO:0000256" key="1">
    <source>
        <dbReference type="ARBA" id="ARBA00006486"/>
    </source>
</evidence>
<reference evidence="11 12" key="1">
    <citation type="submission" date="2011-04" db="EMBL/GenBank/DDBJ databases">
        <title>The Genome Sequence of Clostridium citroniae WAL-19142.</title>
        <authorList>
            <consortium name="The Broad Institute Genome Sequencing Platform"/>
            <person name="Earl A."/>
            <person name="Ward D."/>
            <person name="Feldgarden M."/>
            <person name="Gevers D."/>
            <person name="Warren Y.A."/>
            <person name="Tyrrell K.L."/>
            <person name="Citron D.M."/>
            <person name="Goldstein E.J."/>
            <person name="Daigneault M."/>
            <person name="Allen-Vercoe E."/>
            <person name="Young S.K."/>
            <person name="Zeng Q."/>
            <person name="Gargeya S."/>
            <person name="Fitzgerald M."/>
            <person name="Haas B."/>
            <person name="Abouelleil A."/>
            <person name="Alvarado L."/>
            <person name="Arachchi H.M."/>
            <person name="Berlin A."/>
            <person name="Brown A."/>
            <person name="Chapman S.B."/>
            <person name="Chen Z."/>
            <person name="Dunbar C."/>
            <person name="Freedman E."/>
            <person name="Gearin G."/>
            <person name="Gellesch M."/>
            <person name="Goldberg J."/>
            <person name="Griggs A."/>
            <person name="Gujja S."/>
            <person name="Heilman E.R."/>
            <person name="Heiman D."/>
            <person name="Howarth C."/>
            <person name="Larson L."/>
            <person name="Lui A."/>
            <person name="MacDonald P.J."/>
            <person name="Mehta T."/>
            <person name="Montmayeur A."/>
            <person name="Murphy C."/>
            <person name="Neiman D."/>
            <person name="Pearson M."/>
            <person name="Priest M."/>
            <person name="Roberts A."/>
            <person name="Saif S."/>
            <person name="Shea T."/>
            <person name="Shenoy N."/>
            <person name="Sisk P."/>
            <person name="Stolte C."/>
            <person name="Sykes S."/>
            <person name="White J."/>
            <person name="Yandava C."/>
            <person name="Wortman J."/>
            <person name="Nusbaum C."/>
            <person name="Birren B."/>
        </authorList>
    </citation>
    <scope>NUCLEOTIDE SEQUENCE [LARGE SCALE GENOMIC DNA]</scope>
    <source>
        <strain evidence="11 12">WAL-19142</strain>
    </source>
</reference>
<dbReference type="InterPro" id="IPR037237">
    <property type="entry name" value="IlvD/EDD_N"/>
</dbReference>
<name>A0A0J9CDY6_9FIRM</name>
<dbReference type="PATRIC" id="fig|742734.4.peg.1266"/>